<dbReference type="InterPro" id="IPR023772">
    <property type="entry name" value="DNA-bd_HTH_TetR-type_CS"/>
</dbReference>
<keyword evidence="2 3" id="KW-0238">DNA-binding</keyword>
<evidence type="ECO:0000313" key="5">
    <source>
        <dbReference type="EMBL" id="WHY53551.1"/>
    </source>
</evidence>
<dbReference type="InterPro" id="IPR036271">
    <property type="entry name" value="Tet_transcr_reg_TetR-rel_C_sf"/>
</dbReference>
<dbReference type="InterPro" id="IPR050624">
    <property type="entry name" value="HTH-type_Tx_Regulator"/>
</dbReference>
<dbReference type="PRINTS" id="PR00455">
    <property type="entry name" value="HTHTETR"/>
</dbReference>
<dbReference type="EMBL" id="CP126101">
    <property type="protein sequence ID" value="WHY53551.1"/>
    <property type="molecule type" value="Genomic_DNA"/>
</dbReference>
<dbReference type="PANTHER" id="PTHR43479">
    <property type="entry name" value="ACREF/ENVCD OPERON REPRESSOR-RELATED"/>
    <property type="match status" value="1"/>
</dbReference>
<dbReference type="GO" id="GO:0003677">
    <property type="term" value="F:DNA binding"/>
    <property type="evidence" value="ECO:0007669"/>
    <property type="project" value="UniProtKB-UniRule"/>
</dbReference>
<dbReference type="SUPFAM" id="SSF48498">
    <property type="entry name" value="Tetracyclin repressor-like, C-terminal domain"/>
    <property type="match status" value="1"/>
</dbReference>
<dbReference type="Proteomes" id="UP001178322">
    <property type="component" value="Chromosome"/>
</dbReference>
<organism evidence="5 6">
    <name type="scientific">Lysinibacillus pakistanensis</name>
    <dbReference type="NCBI Taxonomy" id="759811"/>
    <lineage>
        <taxon>Bacteria</taxon>
        <taxon>Bacillati</taxon>
        <taxon>Bacillota</taxon>
        <taxon>Bacilli</taxon>
        <taxon>Bacillales</taxon>
        <taxon>Bacillaceae</taxon>
        <taxon>Lysinibacillus</taxon>
    </lineage>
</organism>
<dbReference type="PANTHER" id="PTHR43479:SF11">
    <property type="entry name" value="ACREF_ENVCD OPERON REPRESSOR-RELATED"/>
    <property type="match status" value="1"/>
</dbReference>
<evidence type="ECO:0000256" key="2">
    <source>
        <dbReference type="ARBA" id="ARBA00023125"/>
    </source>
</evidence>
<dbReference type="Pfam" id="PF00440">
    <property type="entry name" value="TetR_N"/>
    <property type="match status" value="1"/>
</dbReference>
<gene>
    <name evidence="5" type="ORF">QNH24_10050</name>
</gene>
<proteinExistence type="predicted"/>
<feature type="DNA-binding region" description="H-T-H motif" evidence="3">
    <location>
        <begin position="29"/>
        <end position="48"/>
    </location>
</feature>
<keyword evidence="1" id="KW-0678">Repressor</keyword>
<dbReference type="InterPro" id="IPR001647">
    <property type="entry name" value="HTH_TetR"/>
</dbReference>
<dbReference type="PROSITE" id="PS50977">
    <property type="entry name" value="HTH_TETR_2"/>
    <property type="match status" value="1"/>
</dbReference>
<dbReference type="InterPro" id="IPR009057">
    <property type="entry name" value="Homeodomain-like_sf"/>
</dbReference>
<reference evidence="5" key="1">
    <citation type="submission" date="2023-05" db="EMBL/GenBank/DDBJ databases">
        <title>Comparative genomics of Bacillaceae isolates and their secondary metabolite potential.</title>
        <authorList>
            <person name="Song L."/>
            <person name="Nielsen L.J."/>
            <person name="Mohite O."/>
            <person name="Xu X."/>
            <person name="Weber T."/>
            <person name="Kovacs A.T."/>
        </authorList>
    </citation>
    <scope>NUCLEOTIDE SEQUENCE</scope>
    <source>
        <strain evidence="5">LY1</strain>
    </source>
</reference>
<protein>
    <submittedName>
        <fullName evidence="5">TetR/AcrR family transcriptional regulator</fullName>
    </submittedName>
</protein>
<dbReference type="AlphaFoldDB" id="A0AAX3X0V9"/>
<dbReference type="RefSeq" id="WP_283871922.1">
    <property type="nucleotide sequence ID" value="NZ_CP126101.1"/>
</dbReference>
<dbReference type="SUPFAM" id="SSF46689">
    <property type="entry name" value="Homeodomain-like"/>
    <property type="match status" value="1"/>
</dbReference>
<dbReference type="PROSITE" id="PS01081">
    <property type="entry name" value="HTH_TETR_1"/>
    <property type="match status" value="1"/>
</dbReference>
<evidence type="ECO:0000256" key="1">
    <source>
        <dbReference type="ARBA" id="ARBA00022491"/>
    </source>
</evidence>
<name>A0AAX3X0V9_9BACI</name>
<feature type="domain" description="HTH tetR-type" evidence="4">
    <location>
        <begin position="6"/>
        <end position="66"/>
    </location>
</feature>
<evidence type="ECO:0000256" key="3">
    <source>
        <dbReference type="PROSITE-ProRule" id="PRU00335"/>
    </source>
</evidence>
<dbReference type="Gene3D" id="1.10.357.10">
    <property type="entry name" value="Tetracycline Repressor, domain 2"/>
    <property type="match status" value="1"/>
</dbReference>
<sequence length="190" mass="21573">MAKPTGIAKAELLTAAKQCLVHNGIEKFTLKAVAEQAGVTQGTIYYHFKTKEQILLEIIQSICQDSWSELSVASKEFIQIALQSAKSRYENNVFYHKLFFTLIVIGFNNPSIKQQIADILKSENESLFKALTKLWEKSPIKGVSLESWSIFFNALMDGLALQVMVLEDFPIDQFYEELEKIVITLYQLGK</sequence>
<accession>A0AAX3X0V9</accession>
<evidence type="ECO:0000313" key="6">
    <source>
        <dbReference type="Proteomes" id="UP001178322"/>
    </source>
</evidence>
<evidence type="ECO:0000259" key="4">
    <source>
        <dbReference type="PROSITE" id="PS50977"/>
    </source>
</evidence>